<dbReference type="SUPFAM" id="SSF53448">
    <property type="entry name" value="Nucleotide-diphospho-sugar transferases"/>
    <property type="match status" value="1"/>
</dbReference>
<evidence type="ECO:0000256" key="1">
    <source>
        <dbReference type="ARBA" id="ARBA00004776"/>
    </source>
</evidence>
<dbReference type="Pfam" id="PF00535">
    <property type="entry name" value="Glycos_transf_2"/>
    <property type="match status" value="1"/>
</dbReference>
<dbReference type="PANTHER" id="PTHR43179">
    <property type="entry name" value="RHAMNOSYLTRANSFERASE WBBL"/>
    <property type="match status" value="1"/>
</dbReference>
<dbReference type="InterPro" id="IPR001173">
    <property type="entry name" value="Glyco_trans_2-like"/>
</dbReference>
<name>A0A6B8RFW2_9BACL</name>
<organism evidence="6 7">
    <name type="scientific">Paenibacillus psychroresistens</name>
    <dbReference type="NCBI Taxonomy" id="1778678"/>
    <lineage>
        <taxon>Bacteria</taxon>
        <taxon>Bacillati</taxon>
        <taxon>Bacillota</taxon>
        <taxon>Bacilli</taxon>
        <taxon>Bacillales</taxon>
        <taxon>Paenibacillaceae</taxon>
        <taxon>Paenibacillus</taxon>
    </lineage>
</organism>
<dbReference type="GO" id="GO:0016757">
    <property type="term" value="F:glycosyltransferase activity"/>
    <property type="evidence" value="ECO:0007669"/>
    <property type="project" value="UniProtKB-KW"/>
</dbReference>
<evidence type="ECO:0000256" key="2">
    <source>
        <dbReference type="ARBA" id="ARBA00006739"/>
    </source>
</evidence>
<gene>
    <name evidence="6" type="ORF">EHS13_05590</name>
</gene>
<dbReference type="KEGG" id="ppsc:EHS13_05590"/>
<comment type="pathway">
    <text evidence="1">Cell wall biogenesis; cell wall polysaccharide biosynthesis.</text>
</comment>
<dbReference type="PANTHER" id="PTHR43179:SF12">
    <property type="entry name" value="GALACTOFURANOSYLTRANSFERASE GLFT2"/>
    <property type="match status" value="1"/>
</dbReference>
<evidence type="ECO:0000256" key="4">
    <source>
        <dbReference type="ARBA" id="ARBA00022679"/>
    </source>
</evidence>
<evidence type="ECO:0000313" key="7">
    <source>
        <dbReference type="Proteomes" id="UP000426246"/>
    </source>
</evidence>
<feature type="domain" description="Glycosyltransferase 2-like" evidence="5">
    <location>
        <begin position="22"/>
        <end position="150"/>
    </location>
</feature>
<sequence length="325" mass="36706">MQHSSLVKTWKETSMHPHLGLTIAICTRHRPDDLIHCVSSVAKQKLPANPIEILVMDDGDLTIAHLIRLSEIIQNTPIELRYHKKLQPGLFFSRIESLVVSSYELLLFLDDDVELDADYLTRLVQIYQDDADISGIGGMDRLIEPAGIAWSLFGRFFLYSSGVTGKLSASGYGGSMSGWLASKQDFVTEFLLGCNMSFRKSALDKLEVVDWLKSYSLGEDIYLSHVARQKGKLIISPQLTVKHNQSAASRDHEEQVAYTEIVNHYHLLVIKNAKARHYIYQLWTACGLFIRAVLKKSLHFRVKGYGRAIGFIVNRLIKTTLSERG</sequence>
<dbReference type="Gene3D" id="3.90.550.10">
    <property type="entry name" value="Spore Coat Polysaccharide Biosynthesis Protein SpsA, Chain A"/>
    <property type="match status" value="1"/>
</dbReference>
<reference evidence="7" key="1">
    <citation type="submission" date="2018-11" db="EMBL/GenBank/DDBJ databases">
        <title>Complete genome sequence of Paenibacillus sp. ML311-T8.</title>
        <authorList>
            <person name="Nam Y.-D."/>
            <person name="Kang J."/>
            <person name="Chung W.-H."/>
            <person name="Park Y.S."/>
        </authorList>
    </citation>
    <scope>NUCLEOTIDE SEQUENCE [LARGE SCALE GENOMIC DNA]</scope>
    <source>
        <strain evidence="7">ML311-T8</strain>
    </source>
</reference>
<comment type="similarity">
    <text evidence="2">Belongs to the glycosyltransferase 2 family.</text>
</comment>
<dbReference type="Proteomes" id="UP000426246">
    <property type="component" value="Chromosome"/>
</dbReference>
<dbReference type="AlphaFoldDB" id="A0A6B8RFW2"/>
<accession>A0A6B8RFW2</accession>
<dbReference type="CDD" id="cd00761">
    <property type="entry name" value="Glyco_tranf_GTA_type"/>
    <property type="match status" value="1"/>
</dbReference>
<protein>
    <submittedName>
        <fullName evidence="6">Glycosyltransferase</fullName>
    </submittedName>
</protein>
<proteinExistence type="inferred from homology"/>
<keyword evidence="7" id="KW-1185">Reference proteome</keyword>
<dbReference type="EMBL" id="CP034235">
    <property type="protein sequence ID" value="QGQ94413.1"/>
    <property type="molecule type" value="Genomic_DNA"/>
</dbReference>
<keyword evidence="4 6" id="KW-0808">Transferase</keyword>
<evidence type="ECO:0000259" key="5">
    <source>
        <dbReference type="Pfam" id="PF00535"/>
    </source>
</evidence>
<evidence type="ECO:0000256" key="3">
    <source>
        <dbReference type="ARBA" id="ARBA00022676"/>
    </source>
</evidence>
<evidence type="ECO:0000313" key="6">
    <source>
        <dbReference type="EMBL" id="QGQ94413.1"/>
    </source>
</evidence>
<dbReference type="InterPro" id="IPR029044">
    <property type="entry name" value="Nucleotide-diphossugar_trans"/>
</dbReference>
<keyword evidence="3" id="KW-0328">Glycosyltransferase</keyword>